<evidence type="ECO:0000256" key="1">
    <source>
        <dbReference type="SAM" id="Phobius"/>
    </source>
</evidence>
<feature type="transmembrane region" description="Helical" evidence="1">
    <location>
        <begin position="80"/>
        <end position="100"/>
    </location>
</feature>
<evidence type="ECO:0000313" key="4">
    <source>
        <dbReference type="EMBL" id="QNN63258.1"/>
    </source>
</evidence>
<name>A0A7G9S5Y3_9MICO</name>
<dbReference type="GO" id="GO:0009103">
    <property type="term" value="P:lipopolysaccharide biosynthetic process"/>
    <property type="evidence" value="ECO:0007669"/>
    <property type="project" value="TreeGrafter"/>
</dbReference>
<dbReference type="KEGG" id="ldn:H9L06_02605"/>
<dbReference type="Pfam" id="PF19040">
    <property type="entry name" value="SGNH"/>
    <property type="match status" value="1"/>
</dbReference>
<sequence length="713" mass="77465">MTMRQAAKQQTRRDIQGLRAIAVALVVVYHLNPATLPGGYVGVDMFFVISGFLITGQLVREAETSGRIDLPRFWARRAKRLLPAALLVLLVTVLAVWTIAPLGLRPAFLTQVAASAGYAQNWVLAAQSVDYSAAETWASPVQHFWSLSVEEQFYIVWPLIAVVALVLLRRSRRSDNGTGDRFPRFLQNLTMLVALVTIASFITSVVLTTVDPQAAYFVTPTRAWEFAIGGLIACALPTSRVMTRLERWLTPSARSAMAWLGLIGIGASVVTFSDATPFPGWIALLPVISTALIIVAAEPETRWSPQPLLARPTMQWLGDISYGAYLWHFPLIVLLPFAFGGSLGVLGTLTVITATLVLAHLSKIAVEDPFRTGFSKAWSNKRTLAVTAVGVAAMLAVPIVSLGSVDRQIVTERDRVASIVANPTECLGATSLNSDSGCDPAPLQLPIPEPALADQAPERCLSDLEGAQVRKCTYGAEPGTAIRTIALVGDSHAEQWLTPLKRIAEQNNWRLIVMAKASCPFTSAERDFVSFGEPKRAELRQDCLDWNAEVLEELEQEPQVDAVVTSAKAANKVVSNSASKWQEAAAEGYERRWNELPETVGTVVAIEDTPELQEDLMRCVTEEGETAATSCAEPAKDALGDDPLSDAAASSERAELISMNDYLVVDDDCPPVIGGVLVYRDSHHLNWAYTEMLTEPLADALEEVLPEHSETVA</sequence>
<evidence type="ECO:0000313" key="5">
    <source>
        <dbReference type="Proteomes" id="UP000515934"/>
    </source>
</evidence>
<feature type="transmembrane region" description="Helical" evidence="1">
    <location>
        <begin position="278"/>
        <end position="296"/>
    </location>
</feature>
<feature type="transmembrane region" description="Helical" evidence="1">
    <location>
        <begin position="316"/>
        <end position="337"/>
    </location>
</feature>
<dbReference type="InterPro" id="IPR002656">
    <property type="entry name" value="Acyl_transf_3_dom"/>
</dbReference>
<keyword evidence="5" id="KW-1185">Reference proteome</keyword>
<dbReference type="PANTHER" id="PTHR23028">
    <property type="entry name" value="ACETYLTRANSFERASE"/>
    <property type="match status" value="1"/>
</dbReference>
<evidence type="ECO:0000259" key="3">
    <source>
        <dbReference type="Pfam" id="PF19040"/>
    </source>
</evidence>
<keyword evidence="1" id="KW-0812">Transmembrane</keyword>
<feature type="transmembrane region" description="Helical" evidence="1">
    <location>
        <begin position="16"/>
        <end position="32"/>
    </location>
</feature>
<organism evidence="4 5">
    <name type="scientific">Leucobacter denitrificans</name>
    <dbReference type="NCBI Taxonomy" id="683042"/>
    <lineage>
        <taxon>Bacteria</taxon>
        <taxon>Bacillati</taxon>
        <taxon>Actinomycetota</taxon>
        <taxon>Actinomycetes</taxon>
        <taxon>Micrococcales</taxon>
        <taxon>Microbacteriaceae</taxon>
        <taxon>Leucobacter</taxon>
    </lineage>
</organism>
<feature type="domain" description="Acyltransferase 3" evidence="2">
    <location>
        <begin position="14"/>
        <end position="359"/>
    </location>
</feature>
<feature type="transmembrane region" description="Helical" evidence="1">
    <location>
        <begin position="152"/>
        <end position="168"/>
    </location>
</feature>
<dbReference type="RefSeq" id="WP_187555725.1">
    <property type="nucleotide sequence ID" value="NZ_CP060716.1"/>
</dbReference>
<dbReference type="GO" id="GO:0016747">
    <property type="term" value="F:acyltransferase activity, transferring groups other than amino-acyl groups"/>
    <property type="evidence" value="ECO:0007669"/>
    <property type="project" value="InterPro"/>
</dbReference>
<gene>
    <name evidence="4" type="ORF">H9L06_02605</name>
</gene>
<dbReference type="Proteomes" id="UP000515934">
    <property type="component" value="Chromosome"/>
</dbReference>
<dbReference type="EMBL" id="CP060716">
    <property type="protein sequence ID" value="QNN63258.1"/>
    <property type="molecule type" value="Genomic_DNA"/>
</dbReference>
<feature type="domain" description="SGNH" evidence="3">
    <location>
        <begin position="460"/>
        <end position="697"/>
    </location>
</feature>
<keyword evidence="4" id="KW-0012">Acyltransferase</keyword>
<dbReference type="InterPro" id="IPR050879">
    <property type="entry name" value="Acyltransferase_3"/>
</dbReference>
<dbReference type="PANTHER" id="PTHR23028:SF53">
    <property type="entry name" value="ACYL_TRANSF_3 DOMAIN-CONTAINING PROTEIN"/>
    <property type="match status" value="1"/>
</dbReference>
<feature type="transmembrane region" description="Helical" evidence="1">
    <location>
        <begin position="189"/>
        <end position="210"/>
    </location>
</feature>
<feature type="transmembrane region" description="Helical" evidence="1">
    <location>
        <begin position="222"/>
        <end position="243"/>
    </location>
</feature>
<feature type="transmembrane region" description="Helical" evidence="1">
    <location>
        <begin position="383"/>
        <end position="405"/>
    </location>
</feature>
<reference evidence="4 5" key="1">
    <citation type="submission" date="2020-08" db="EMBL/GenBank/DDBJ databases">
        <title>Genome sequence of Leucobacter denitrificans KACC 14055T.</title>
        <authorList>
            <person name="Hyun D.-W."/>
            <person name="Bae J.-W."/>
        </authorList>
    </citation>
    <scope>NUCLEOTIDE SEQUENCE [LARGE SCALE GENOMIC DNA]</scope>
    <source>
        <strain evidence="4 5">KACC 14055</strain>
    </source>
</reference>
<keyword evidence="1" id="KW-1133">Transmembrane helix</keyword>
<feature type="transmembrane region" description="Helical" evidence="1">
    <location>
        <begin position="255"/>
        <end position="272"/>
    </location>
</feature>
<dbReference type="InterPro" id="IPR043968">
    <property type="entry name" value="SGNH"/>
</dbReference>
<accession>A0A7G9S5Y3</accession>
<dbReference type="GO" id="GO:0016020">
    <property type="term" value="C:membrane"/>
    <property type="evidence" value="ECO:0007669"/>
    <property type="project" value="TreeGrafter"/>
</dbReference>
<feature type="transmembrane region" description="Helical" evidence="1">
    <location>
        <begin position="343"/>
        <end position="362"/>
    </location>
</feature>
<protein>
    <submittedName>
        <fullName evidence="4">Acyltransferase</fullName>
    </submittedName>
</protein>
<proteinExistence type="predicted"/>
<keyword evidence="1" id="KW-0472">Membrane</keyword>
<dbReference type="AlphaFoldDB" id="A0A7G9S5Y3"/>
<evidence type="ECO:0000259" key="2">
    <source>
        <dbReference type="Pfam" id="PF01757"/>
    </source>
</evidence>
<keyword evidence="4" id="KW-0808">Transferase</keyword>
<dbReference type="Pfam" id="PF01757">
    <property type="entry name" value="Acyl_transf_3"/>
    <property type="match status" value="1"/>
</dbReference>
<feature type="transmembrane region" description="Helical" evidence="1">
    <location>
        <begin position="38"/>
        <end position="59"/>
    </location>
</feature>